<sequence>MMLKLSKTYIKKVFYSLGIEIRKVENYGHSYPRDFMYGCLYQAAKNGLQPKTIVDVGAANGTPALYQIFPEAKHILVEPLEEFSSDLEQIVSQLKKAEYIAAAASNQTGTTVINVHPDLVGSSIYQEEEDSDVNGFDRIVPTVTLDEICTNAVEPFLIKIDAQGAEIDVLTGGLQTLKKTECVILEVSLFNFFKGAPVFDECIDFMKERGFVVYDIFDLKYRLLDGAMSQIDIAFVPEKSELRKFHFYATREQRKKQNQRLKKSVGK</sequence>
<comment type="caution">
    <text evidence="2">The sequence shown here is derived from an EMBL/GenBank/DDBJ whole genome shotgun (WGS) entry which is preliminary data.</text>
</comment>
<evidence type="ECO:0000259" key="1">
    <source>
        <dbReference type="Pfam" id="PF05050"/>
    </source>
</evidence>
<dbReference type="GO" id="GO:0032259">
    <property type="term" value="P:methylation"/>
    <property type="evidence" value="ECO:0007669"/>
    <property type="project" value="UniProtKB-KW"/>
</dbReference>
<keyword evidence="2" id="KW-0808">Transferase</keyword>
<gene>
    <name evidence="2" type="ORF">NG792_06720</name>
</gene>
<dbReference type="Proteomes" id="UP001525961">
    <property type="component" value="Unassembled WGS sequence"/>
</dbReference>
<reference evidence="2 3" key="1">
    <citation type="journal article" date="2022" name="Front. Microbiol.">
        <title>High genomic differentiation and limited gene flow indicate recent cryptic speciation within the genus Laspinema (cyanobacteria).</title>
        <authorList>
            <person name="Stanojkovic A."/>
            <person name="Skoupy S."/>
            <person name="Skaloud P."/>
            <person name="Dvorak P."/>
        </authorList>
    </citation>
    <scope>NUCLEOTIDE SEQUENCE [LARGE SCALE GENOMIC DNA]</scope>
    <source>
        <strain evidence="2 3">D3b</strain>
    </source>
</reference>
<dbReference type="InterPro" id="IPR006342">
    <property type="entry name" value="FkbM_mtfrase"/>
</dbReference>
<dbReference type="InterPro" id="IPR029063">
    <property type="entry name" value="SAM-dependent_MTases_sf"/>
</dbReference>
<feature type="domain" description="Methyltransferase FkbM" evidence="1">
    <location>
        <begin position="55"/>
        <end position="212"/>
    </location>
</feature>
<keyword evidence="3" id="KW-1185">Reference proteome</keyword>
<dbReference type="Pfam" id="PF05050">
    <property type="entry name" value="Methyltransf_21"/>
    <property type="match status" value="1"/>
</dbReference>
<organism evidence="2 3">
    <name type="scientific">Laspinema olomoucense D3b</name>
    <dbReference type="NCBI Taxonomy" id="2953688"/>
    <lineage>
        <taxon>Bacteria</taxon>
        <taxon>Bacillati</taxon>
        <taxon>Cyanobacteriota</taxon>
        <taxon>Cyanophyceae</taxon>
        <taxon>Oscillatoriophycideae</taxon>
        <taxon>Oscillatoriales</taxon>
        <taxon>Laspinemataceae</taxon>
        <taxon>Laspinema</taxon>
        <taxon>Laspinema olomoucense</taxon>
    </lineage>
</organism>
<name>A0ABT2N3Y4_9CYAN</name>
<dbReference type="NCBIfam" id="TIGR01444">
    <property type="entry name" value="fkbM_fam"/>
    <property type="match status" value="1"/>
</dbReference>
<dbReference type="PANTHER" id="PTHR36973">
    <property type="entry name" value="SLL1456 PROTEIN-RELATED"/>
    <property type="match status" value="1"/>
</dbReference>
<keyword evidence="2" id="KW-0489">Methyltransferase</keyword>
<accession>A0ABT2N3Y4</accession>
<dbReference type="SUPFAM" id="SSF53335">
    <property type="entry name" value="S-adenosyl-L-methionine-dependent methyltransferases"/>
    <property type="match status" value="1"/>
</dbReference>
<dbReference type="InterPro" id="IPR053188">
    <property type="entry name" value="FkbM_Methyltransferase"/>
</dbReference>
<dbReference type="RefSeq" id="WP_261196579.1">
    <property type="nucleotide sequence ID" value="NZ_JAMXFA010000007.1"/>
</dbReference>
<evidence type="ECO:0000313" key="3">
    <source>
        <dbReference type="Proteomes" id="UP001525961"/>
    </source>
</evidence>
<dbReference type="PANTHER" id="PTHR36973:SF4">
    <property type="entry name" value="NODULATION PROTEIN"/>
    <property type="match status" value="1"/>
</dbReference>
<dbReference type="GO" id="GO:0008168">
    <property type="term" value="F:methyltransferase activity"/>
    <property type="evidence" value="ECO:0007669"/>
    <property type="project" value="UniProtKB-KW"/>
</dbReference>
<dbReference type="EMBL" id="JAMXFA010000007">
    <property type="protein sequence ID" value="MCT7977393.1"/>
    <property type="molecule type" value="Genomic_DNA"/>
</dbReference>
<dbReference type="Gene3D" id="3.40.50.150">
    <property type="entry name" value="Vaccinia Virus protein VP39"/>
    <property type="match status" value="1"/>
</dbReference>
<protein>
    <submittedName>
        <fullName evidence="2">FkbM family methyltransferase</fullName>
    </submittedName>
</protein>
<evidence type="ECO:0000313" key="2">
    <source>
        <dbReference type="EMBL" id="MCT7977393.1"/>
    </source>
</evidence>
<proteinExistence type="predicted"/>